<feature type="region of interest" description="Disordered" evidence="1">
    <location>
        <begin position="99"/>
        <end position="126"/>
    </location>
</feature>
<gene>
    <name evidence="2" type="ORF">EVAR_33842_1</name>
</gene>
<dbReference type="AlphaFoldDB" id="A0A4C1VAK8"/>
<name>A0A4C1VAK8_EUMVA</name>
<evidence type="ECO:0000313" key="3">
    <source>
        <dbReference type="Proteomes" id="UP000299102"/>
    </source>
</evidence>
<feature type="compositionally biased region" description="Basic residues" evidence="1">
    <location>
        <begin position="99"/>
        <end position="109"/>
    </location>
</feature>
<keyword evidence="3" id="KW-1185">Reference proteome</keyword>
<proteinExistence type="predicted"/>
<dbReference type="EMBL" id="BGZK01000306">
    <property type="protein sequence ID" value="GBP35639.1"/>
    <property type="molecule type" value="Genomic_DNA"/>
</dbReference>
<organism evidence="2 3">
    <name type="scientific">Eumeta variegata</name>
    <name type="common">Bagworm moth</name>
    <name type="synonym">Eumeta japonica</name>
    <dbReference type="NCBI Taxonomy" id="151549"/>
    <lineage>
        <taxon>Eukaryota</taxon>
        <taxon>Metazoa</taxon>
        <taxon>Ecdysozoa</taxon>
        <taxon>Arthropoda</taxon>
        <taxon>Hexapoda</taxon>
        <taxon>Insecta</taxon>
        <taxon>Pterygota</taxon>
        <taxon>Neoptera</taxon>
        <taxon>Endopterygota</taxon>
        <taxon>Lepidoptera</taxon>
        <taxon>Glossata</taxon>
        <taxon>Ditrysia</taxon>
        <taxon>Tineoidea</taxon>
        <taxon>Psychidae</taxon>
        <taxon>Oiketicinae</taxon>
        <taxon>Eumeta</taxon>
    </lineage>
</organism>
<protein>
    <submittedName>
        <fullName evidence="2">Uncharacterized protein</fullName>
    </submittedName>
</protein>
<evidence type="ECO:0000313" key="2">
    <source>
        <dbReference type="EMBL" id="GBP35639.1"/>
    </source>
</evidence>
<reference evidence="2 3" key="1">
    <citation type="journal article" date="2019" name="Commun. Biol.">
        <title>The bagworm genome reveals a unique fibroin gene that provides high tensile strength.</title>
        <authorList>
            <person name="Kono N."/>
            <person name="Nakamura H."/>
            <person name="Ohtoshi R."/>
            <person name="Tomita M."/>
            <person name="Numata K."/>
            <person name="Arakawa K."/>
        </authorList>
    </citation>
    <scope>NUCLEOTIDE SEQUENCE [LARGE SCALE GENOMIC DNA]</scope>
</reference>
<comment type="caution">
    <text evidence="2">The sequence shown here is derived from an EMBL/GenBank/DDBJ whole genome shotgun (WGS) entry which is preliminary data.</text>
</comment>
<sequence>MRRFDAPRPFLLLLRVPILRHSDTYVTNFTASLLRNAVEKKRWVGGAQKFHHSKAILNGRVSKSDPDLASLNRAAAANERVTVCSLNTHRLRIPELKWKTRNRKTRKPRNSSEKRRVSSKHCPDNERRRTSMLLTFGHRAMNATPTLGVIFIYVGVVRPSAHRMYTYQPGAEDKAVVPDNTRRTVRTPPMICTSDDWLDSEIEFKLLANIPKLSGSNHRQDRSGQKKYFSIRKTRKQGSYY</sequence>
<dbReference type="Proteomes" id="UP000299102">
    <property type="component" value="Unassembled WGS sequence"/>
</dbReference>
<evidence type="ECO:0000256" key="1">
    <source>
        <dbReference type="SAM" id="MobiDB-lite"/>
    </source>
</evidence>
<feature type="compositionally biased region" description="Basic and acidic residues" evidence="1">
    <location>
        <begin position="110"/>
        <end position="126"/>
    </location>
</feature>
<accession>A0A4C1VAK8</accession>